<evidence type="ECO:0000256" key="5">
    <source>
        <dbReference type="PIRSR" id="PIRSR001227-2"/>
    </source>
</evidence>
<dbReference type="PIRSF" id="PIRSF001227">
    <property type="entry name" value="Pen_acylase"/>
    <property type="match status" value="1"/>
</dbReference>
<dbReference type="GO" id="GO:0017000">
    <property type="term" value="P:antibiotic biosynthetic process"/>
    <property type="evidence" value="ECO:0007669"/>
    <property type="project" value="InterPro"/>
</dbReference>
<dbReference type="PANTHER" id="PTHR34218">
    <property type="entry name" value="PEPTIDASE S45 PENICILLIN AMIDASE"/>
    <property type="match status" value="1"/>
</dbReference>
<evidence type="ECO:0000313" key="7">
    <source>
        <dbReference type="EMBL" id="MBP2063588.1"/>
    </source>
</evidence>
<keyword evidence="8" id="KW-1185">Reference proteome</keyword>
<dbReference type="RefSeq" id="WP_107073451.1">
    <property type="nucleotide sequence ID" value="NZ_BAABDR010000100.1"/>
</dbReference>
<dbReference type="InterPro" id="IPR043146">
    <property type="entry name" value="Penicillin_amidase_N_B-knob"/>
</dbReference>
<dbReference type="Gene3D" id="1.10.439.10">
    <property type="entry name" value="Penicillin Amidohydrolase, domain 1"/>
    <property type="match status" value="1"/>
</dbReference>
<dbReference type="EC" id="3.5.1.11" evidence="7"/>
<comment type="cofactor">
    <cofactor evidence="5">
        <name>Ca(2+)</name>
        <dbReference type="ChEBI" id="CHEBI:29108"/>
    </cofactor>
    <text evidence="5">Binds 1 Ca(2+) ion per dimer.</text>
</comment>
<dbReference type="SUPFAM" id="SSF56235">
    <property type="entry name" value="N-terminal nucleophile aminohydrolases (Ntn hydrolases)"/>
    <property type="match status" value="1"/>
</dbReference>
<comment type="similarity">
    <text evidence="1">Belongs to the peptidase S45 family.</text>
</comment>
<keyword evidence="5" id="KW-0479">Metal-binding</keyword>
<evidence type="ECO:0000256" key="4">
    <source>
        <dbReference type="PIRSR" id="PIRSR001227-1"/>
    </source>
</evidence>
<evidence type="ECO:0000256" key="1">
    <source>
        <dbReference type="ARBA" id="ARBA00006586"/>
    </source>
</evidence>
<feature type="binding site" evidence="5">
    <location>
        <position position="157"/>
    </location>
    <ligand>
        <name>Ca(2+)</name>
        <dbReference type="ChEBI" id="CHEBI:29108"/>
    </ligand>
</feature>
<dbReference type="AlphaFoldDB" id="A0A061AD58"/>
<dbReference type="InterPro" id="IPR014395">
    <property type="entry name" value="Pen/GL7ACA/AHL_acylase"/>
</dbReference>
<gene>
    <name evidence="7" type="ORF">J2Z30_004609</name>
    <name evidence="6" type="ORF">SIRAN9798</name>
</gene>
<keyword evidence="2 7" id="KW-0378">Hydrolase</keyword>
<organism evidence="6">
    <name type="scientific">Streptomyces iranensis</name>
    <dbReference type="NCBI Taxonomy" id="576784"/>
    <lineage>
        <taxon>Bacteria</taxon>
        <taxon>Bacillati</taxon>
        <taxon>Actinomycetota</taxon>
        <taxon>Actinomycetes</taxon>
        <taxon>Kitasatosporales</taxon>
        <taxon>Streptomycetaceae</taxon>
        <taxon>Streptomyces</taxon>
        <taxon>Streptomyces violaceusniger group</taxon>
    </lineage>
</organism>
<proteinExistence type="inferred from homology"/>
<keyword evidence="5" id="KW-0106">Calcium</keyword>
<feature type="binding site" evidence="5">
    <location>
        <position position="295"/>
    </location>
    <ligand>
        <name>Ca(2+)</name>
        <dbReference type="ChEBI" id="CHEBI:29108"/>
    </ligand>
</feature>
<dbReference type="Gene3D" id="1.10.1400.10">
    <property type="match status" value="1"/>
</dbReference>
<dbReference type="InterPro" id="IPR043147">
    <property type="entry name" value="Penicillin_amidase_A-knob"/>
</dbReference>
<evidence type="ECO:0000313" key="8">
    <source>
        <dbReference type="Proteomes" id="UP000756710"/>
    </source>
</evidence>
<feature type="active site" description="Nucleophile" evidence="4">
    <location>
        <position position="223"/>
    </location>
</feature>
<dbReference type="Gene3D" id="3.60.20.10">
    <property type="entry name" value="Glutamine Phosphoribosylpyrophosphate, subunit 1, domain 1"/>
    <property type="match status" value="1"/>
</dbReference>
<dbReference type="InterPro" id="IPR023343">
    <property type="entry name" value="Penicillin_amidase_dom1"/>
</dbReference>
<dbReference type="InterPro" id="IPR002692">
    <property type="entry name" value="S45"/>
</dbReference>
<dbReference type="PANTHER" id="PTHR34218:SF4">
    <property type="entry name" value="ACYL-HOMOSERINE LACTONE ACYLASE QUIP"/>
    <property type="match status" value="1"/>
</dbReference>
<protein>
    <submittedName>
        <fullName evidence="6 7">Penicillin amidase</fullName>
        <ecNumber evidence="7">3.5.1.11</ecNumber>
    </submittedName>
</protein>
<dbReference type="Pfam" id="PF01804">
    <property type="entry name" value="Penicil_amidase"/>
    <property type="match status" value="1"/>
</dbReference>
<dbReference type="GO" id="GO:0008953">
    <property type="term" value="F:penicillin amidase activity"/>
    <property type="evidence" value="ECO:0007669"/>
    <property type="project" value="UniProtKB-EC"/>
</dbReference>
<sequence length="761" mass="83745">MEDSTPLRIPGLTQSVTIRTDCWGIPHIEASSADDAFLAQGWVAARDRLFQLDWWRRRGLGRTAEVLGAHYVERDRAARLFLYRGDIDEEWAAYGPRARSAVTRFVAGVNAWIAATERDPGLLPPEFTELGYRPALWEPEDVVRLRSHGLYGNLEQEVARAVTLREFGAEVEGLRRRREPAVSLSVPEGLDLAAVDPHVLDTYRLAMGPVATHPAPTRTLEGSNNWVVAGGRTKSGRPLLANDPHRAMSLPSLRYLVHLSCPEFDVIGAGEPALPGISIGHNGAVAFGLTIWAVDQEDLYVYELHPDDDSRYRYGDGWESMEVVHERIPSPDGDREVELRFTRHGPVIHSDAARGVAHAVRAAWLEPGTAPYLASLNYLDAGDGAAFVSSLDPWRAPGVNHVFGDADGRIGWCPRALVPIRPNWNGLFPVPGDGRYEWAGFREARELPTVVDPARGWVATANEMNLPEDGSWDPVPVSYEWYPPFRAQRLSEVLGADTHCDVAGSIALQNDDLSIVARSVCSLLPAGGGDDDPDISAGLTRLHDWDYRMGTDSAAAALFETWLRGPLRERLYRDALRPLVPHDRLEAALAWVLPDDSLSGDMTVQTELLNACEDRTRVLVETLGLAVRRCRERLGDDPATWSWGRLNTSLLRHPLSQHADESLPWLRIGPRPKAGGPETVGVAVRDPGTGVQTTGASVRFVVDVGNWDASVAINTPGQSGDPRSSHYDDLYDLWLAGEVFPLLSSPEAVRAHTESSQTLRP</sequence>
<dbReference type="EMBL" id="LK022848">
    <property type="protein sequence ID" value="CDR17827.1"/>
    <property type="molecule type" value="Genomic_DNA"/>
</dbReference>
<dbReference type="CDD" id="cd03747">
    <property type="entry name" value="Ntn_PGA_like"/>
    <property type="match status" value="1"/>
</dbReference>
<dbReference type="Proteomes" id="UP000756710">
    <property type="component" value="Unassembled WGS sequence"/>
</dbReference>
<dbReference type="HOGENOM" id="CLU_011790_0_0_11"/>
<dbReference type="MEROPS" id="S45.003"/>
<accession>A0A061AD58</accession>
<dbReference type="Gene3D" id="2.30.120.10">
    <property type="match status" value="1"/>
</dbReference>
<evidence type="ECO:0000256" key="2">
    <source>
        <dbReference type="ARBA" id="ARBA00022801"/>
    </source>
</evidence>
<dbReference type="EMBL" id="JAGGLR010000012">
    <property type="protein sequence ID" value="MBP2063588.1"/>
    <property type="molecule type" value="Genomic_DNA"/>
</dbReference>
<dbReference type="GO" id="GO:0046872">
    <property type="term" value="F:metal ion binding"/>
    <property type="evidence" value="ECO:0007669"/>
    <property type="project" value="UniProtKB-KW"/>
</dbReference>
<keyword evidence="3" id="KW-0865">Zymogen</keyword>
<feature type="binding site" evidence="5">
    <location>
        <position position="298"/>
    </location>
    <ligand>
        <name>Ca(2+)</name>
        <dbReference type="ChEBI" id="CHEBI:29108"/>
    </ligand>
</feature>
<evidence type="ECO:0000313" key="6">
    <source>
        <dbReference type="EMBL" id="CDR17827.1"/>
    </source>
</evidence>
<dbReference type="InterPro" id="IPR029055">
    <property type="entry name" value="Ntn_hydrolases_N"/>
</dbReference>
<reference evidence="7 8" key="2">
    <citation type="submission" date="2021-03" db="EMBL/GenBank/DDBJ databases">
        <title>Genomic Encyclopedia of Type Strains, Phase IV (KMG-IV): sequencing the most valuable type-strain genomes for metagenomic binning, comparative biology and taxonomic classification.</title>
        <authorList>
            <person name="Goeker M."/>
        </authorList>
    </citation>
    <scope>NUCLEOTIDE SEQUENCE [LARGE SCALE GENOMIC DNA]</scope>
    <source>
        <strain evidence="7 8">DSM 41954</strain>
    </source>
</reference>
<name>A0A061AD58_9ACTN</name>
<evidence type="ECO:0000256" key="3">
    <source>
        <dbReference type="ARBA" id="ARBA00023145"/>
    </source>
</evidence>
<reference evidence="6" key="1">
    <citation type="submission" date="2014-05" db="EMBL/GenBank/DDBJ databases">
        <authorList>
            <person name="Horn Fabian"/>
        </authorList>
    </citation>
    <scope>NUCLEOTIDE SEQUENCE</scope>
</reference>